<keyword evidence="2" id="KW-1185">Reference proteome</keyword>
<dbReference type="Proteomes" id="UP000024404">
    <property type="component" value="Unassembled WGS sequence"/>
</dbReference>
<dbReference type="EnsemblMetazoa" id="OVOC11992.1">
    <property type="protein sequence ID" value="OVOC11992.1"/>
    <property type="gene ID" value="WBGene00248801"/>
</dbReference>
<name>A0A8R1XNP3_ONCVO</name>
<reference evidence="2" key="1">
    <citation type="submission" date="2013-10" db="EMBL/GenBank/DDBJ databases">
        <title>Genome sequencing of Onchocerca volvulus.</title>
        <authorList>
            <person name="Cotton J."/>
            <person name="Tsai J."/>
            <person name="Stanley E."/>
            <person name="Tracey A."/>
            <person name="Holroyd N."/>
            <person name="Lustigman S."/>
            <person name="Berriman M."/>
        </authorList>
    </citation>
    <scope>NUCLEOTIDE SEQUENCE</scope>
</reference>
<proteinExistence type="predicted"/>
<protein>
    <submittedName>
        <fullName evidence="1">Uncharacterized protein</fullName>
    </submittedName>
</protein>
<evidence type="ECO:0000313" key="1">
    <source>
        <dbReference type="EnsemblMetazoa" id="OVOC11992.1"/>
    </source>
</evidence>
<organism evidence="1 2">
    <name type="scientific">Onchocerca volvulus</name>
    <dbReference type="NCBI Taxonomy" id="6282"/>
    <lineage>
        <taxon>Eukaryota</taxon>
        <taxon>Metazoa</taxon>
        <taxon>Ecdysozoa</taxon>
        <taxon>Nematoda</taxon>
        <taxon>Chromadorea</taxon>
        <taxon>Rhabditida</taxon>
        <taxon>Spirurina</taxon>
        <taxon>Spiruromorpha</taxon>
        <taxon>Filarioidea</taxon>
        <taxon>Onchocercidae</taxon>
        <taxon>Onchocerca</taxon>
    </lineage>
</organism>
<dbReference type="AlphaFoldDB" id="A0A8R1XNP3"/>
<accession>A0A8R1XNP3</accession>
<dbReference type="EMBL" id="CMVM020000387">
    <property type="status" value="NOT_ANNOTATED_CDS"/>
    <property type="molecule type" value="Genomic_DNA"/>
</dbReference>
<sequence length="101" mass="11303">EFTNGSIDGRCCSRKNNEICDFGITHNEAQHRTRKVDIIHHLVGCTIALTEKIDRSSSLCHQCSHQKLLGNEPSPIALSAAIARPDMLDLKKRSEKFDLNC</sequence>
<evidence type="ECO:0000313" key="2">
    <source>
        <dbReference type="Proteomes" id="UP000024404"/>
    </source>
</evidence>
<reference evidence="1" key="2">
    <citation type="submission" date="2022-06" db="UniProtKB">
        <authorList>
            <consortium name="EnsemblMetazoa"/>
        </authorList>
    </citation>
    <scope>IDENTIFICATION</scope>
</reference>